<protein>
    <submittedName>
        <fullName evidence="1">Uncharacterized protein</fullName>
    </submittedName>
</protein>
<sequence>MCGHSEDHEHVFERLNSACQRLFETWCESRSVIPLGYLLHCWPLPDKGHASVKRLADGLRELGRTDPDALGGRIWPILCELALCIDEIVLYPRIYVQKAVDDAPPVGRVRYGM</sequence>
<dbReference type="EMBL" id="JABBGJ010000006">
    <property type="protein sequence ID" value="NML97734.1"/>
    <property type="molecule type" value="Genomic_DNA"/>
</dbReference>
<dbReference type="Proteomes" id="UP000544134">
    <property type="component" value="Unassembled WGS sequence"/>
</dbReference>
<dbReference type="AlphaFoldDB" id="A0A848ICC7"/>
<evidence type="ECO:0000313" key="2">
    <source>
        <dbReference type="Proteomes" id="UP000544134"/>
    </source>
</evidence>
<evidence type="ECO:0000313" key="1">
    <source>
        <dbReference type="EMBL" id="NML97734.1"/>
    </source>
</evidence>
<comment type="caution">
    <text evidence="1">The sequence shown here is derived from an EMBL/GenBank/DDBJ whole genome shotgun (WGS) entry which is preliminary data.</text>
</comment>
<keyword evidence="2" id="KW-1185">Reference proteome</keyword>
<reference evidence="1 2" key="1">
    <citation type="submission" date="2020-04" db="EMBL/GenBank/DDBJ databases">
        <title>Paraburkholderia sp. RP-4-7 isolated from soil.</title>
        <authorList>
            <person name="Dahal R.H."/>
        </authorList>
    </citation>
    <scope>NUCLEOTIDE SEQUENCE [LARGE SCALE GENOMIC DNA]</scope>
    <source>
        <strain evidence="1 2">RP-4-7</strain>
    </source>
</reference>
<proteinExistence type="predicted"/>
<accession>A0A848ICC7</accession>
<name>A0A848ICC7_9BURK</name>
<gene>
    <name evidence="1" type="ORF">HHL24_07200</name>
</gene>
<organism evidence="1 2">
    <name type="scientific">Paraburkholderia polaris</name>
    <dbReference type="NCBI Taxonomy" id="2728848"/>
    <lineage>
        <taxon>Bacteria</taxon>
        <taxon>Pseudomonadati</taxon>
        <taxon>Pseudomonadota</taxon>
        <taxon>Betaproteobacteria</taxon>
        <taxon>Burkholderiales</taxon>
        <taxon>Burkholderiaceae</taxon>
        <taxon>Paraburkholderia</taxon>
    </lineage>
</organism>